<dbReference type="InterPro" id="IPR036390">
    <property type="entry name" value="WH_DNA-bd_sf"/>
</dbReference>
<accession>A0A919SNQ5</accession>
<protein>
    <recommendedName>
        <fullName evidence="4">Protein involved in plasmid replication-relaxation</fullName>
    </recommendedName>
</protein>
<dbReference type="Pfam" id="PF13814">
    <property type="entry name" value="Replic_Relax"/>
    <property type="match status" value="1"/>
</dbReference>
<dbReference type="SUPFAM" id="SSF46785">
    <property type="entry name" value="Winged helix' DNA-binding domain"/>
    <property type="match status" value="1"/>
</dbReference>
<evidence type="ECO:0000256" key="1">
    <source>
        <dbReference type="SAM" id="MobiDB-lite"/>
    </source>
</evidence>
<feature type="region of interest" description="Disordered" evidence="1">
    <location>
        <begin position="260"/>
        <end position="315"/>
    </location>
</feature>
<dbReference type="Proteomes" id="UP000681340">
    <property type="component" value="Unassembled WGS sequence"/>
</dbReference>
<comment type="caution">
    <text evidence="2">The sequence shown here is derived from an EMBL/GenBank/DDBJ whole genome shotgun (WGS) entry which is preliminary data.</text>
</comment>
<feature type="compositionally biased region" description="Basic and acidic residues" evidence="1">
    <location>
        <begin position="279"/>
        <end position="293"/>
    </location>
</feature>
<organism evidence="2 3">
    <name type="scientific">Actinoplanes auranticolor</name>
    <dbReference type="NCBI Taxonomy" id="47988"/>
    <lineage>
        <taxon>Bacteria</taxon>
        <taxon>Bacillati</taxon>
        <taxon>Actinomycetota</taxon>
        <taxon>Actinomycetes</taxon>
        <taxon>Micromonosporales</taxon>
        <taxon>Micromonosporaceae</taxon>
        <taxon>Actinoplanes</taxon>
    </lineage>
</organism>
<dbReference type="AlphaFoldDB" id="A0A919SNQ5"/>
<keyword evidence="3" id="KW-1185">Reference proteome</keyword>
<evidence type="ECO:0000313" key="2">
    <source>
        <dbReference type="EMBL" id="GIM74901.1"/>
    </source>
</evidence>
<reference evidence="2" key="1">
    <citation type="submission" date="2021-03" db="EMBL/GenBank/DDBJ databases">
        <title>Whole genome shotgun sequence of Actinoplanes auranticolor NBRC 12245.</title>
        <authorList>
            <person name="Komaki H."/>
            <person name="Tamura T."/>
        </authorList>
    </citation>
    <scope>NUCLEOTIDE SEQUENCE</scope>
    <source>
        <strain evidence="2">NBRC 12245</strain>
    </source>
</reference>
<evidence type="ECO:0000313" key="3">
    <source>
        <dbReference type="Proteomes" id="UP000681340"/>
    </source>
</evidence>
<proteinExistence type="predicted"/>
<sequence length="315" mass="34915">MPTSNANSSSSGSRRASNSLPRRSPSRLARLEQLRRLTPRDHQLLGWLAEHYILSTDQIAAALFPSRRSARLRLAVLQQLEAVTRFVDTTTGNRQYLYTLGPLGAVVYPTQFNDPNRAGARAPRTAIERTERIIGSRRLRHLLGTNQLFIDLAAHARAHTGVRLARWWSEQHATAVFARAGVQPDGHGVWVAGGREVGFFLEHDNGTEPLGIVLKKLRGYGQLAAYGPRYPVLLRVPGRRRERHLLDALCGVPTAMPVATGIHGEHPAGESWTLTSDPGPRRWLHELPSDHGPDNPATNPHRYPDDGPADFDPEL</sequence>
<gene>
    <name evidence="2" type="ORF">Aau02nite_63220</name>
</gene>
<dbReference type="InterPro" id="IPR025855">
    <property type="entry name" value="Replic_Relax"/>
</dbReference>
<evidence type="ECO:0008006" key="4">
    <source>
        <dbReference type="Google" id="ProtNLM"/>
    </source>
</evidence>
<name>A0A919SNQ5_9ACTN</name>
<dbReference type="EMBL" id="BOQL01000053">
    <property type="protein sequence ID" value="GIM74901.1"/>
    <property type="molecule type" value="Genomic_DNA"/>
</dbReference>
<feature type="region of interest" description="Disordered" evidence="1">
    <location>
        <begin position="1"/>
        <end position="26"/>
    </location>
</feature>